<dbReference type="Pfam" id="PF09005">
    <property type="entry name" value="FUBP_C"/>
    <property type="match status" value="1"/>
</dbReference>
<dbReference type="InterPro" id="IPR015096">
    <property type="entry name" value="FUBP_C"/>
</dbReference>
<evidence type="ECO:0000256" key="3">
    <source>
        <dbReference type="ARBA" id="ARBA00023242"/>
    </source>
</evidence>
<feature type="compositionally biased region" description="Low complexity" evidence="5">
    <location>
        <begin position="476"/>
        <end position="491"/>
    </location>
</feature>
<protein>
    <recommendedName>
        <fullName evidence="6">K Homology domain-containing protein</fullName>
    </recommendedName>
</protein>
<feature type="compositionally biased region" description="Low complexity" evidence="5">
    <location>
        <begin position="518"/>
        <end position="550"/>
    </location>
</feature>
<feature type="domain" description="K Homology" evidence="6">
    <location>
        <begin position="334"/>
        <end position="408"/>
    </location>
</feature>
<evidence type="ECO:0000313" key="7">
    <source>
        <dbReference type="EMBL" id="CAF0921428.1"/>
    </source>
</evidence>
<keyword evidence="2" id="KW-0677">Repeat</keyword>
<dbReference type="GO" id="GO:0006355">
    <property type="term" value="P:regulation of DNA-templated transcription"/>
    <property type="evidence" value="ECO:0007669"/>
    <property type="project" value="InterPro"/>
</dbReference>
<dbReference type="EMBL" id="CAJNOJ010000038">
    <property type="protein sequence ID" value="CAF0921428.1"/>
    <property type="molecule type" value="Genomic_DNA"/>
</dbReference>
<dbReference type="Pfam" id="PF00013">
    <property type="entry name" value="KH_1"/>
    <property type="match status" value="3"/>
</dbReference>
<name>A0A814B3E8_ADIRI</name>
<evidence type="ECO:0000256" key="2">
    <source>
        <dbReference type="ARBA" id="ARBA00022737"/>
    </source>
</evidence>
<feature type="compositionally biased region" description="Pro residues" evidence="5">
    <location>
        <begin position="169"/>
        <end position="178"/>
    </location>
</feature>
<feature type="compositionally biased region" description="Polar residues" evidence="5">
    <location>
        <begin position="441"/>
        <end position="475"/>
    </location>
</feature>
<dbReference type="Proteomes" id="UP000663852">
    <property type="component" value="Unassembled WGS sequence"/>
</dbReference>
<feature type="region of interest" description="Disordered" evidence="5">
    <location>
        <begin position="58"/>
        <end position="90"/>
    </location>
</feature>
<reference evidence="7" key="1">
    <citation type="submission" date="2021-02" db="EMBL/GenBank/DDBJ databases">
        <authorList>
            <person name="Nowell W R."/>
        </authorList>
    </citation>
    <scope>NUCLEOTIDE SEQUENCE</scope>
</reference>
<feature type="region of interest" description="Disordered" evidence="5">
    <location>
        <begin position="518"/>
        <end position="555"/>
    </location>
</feature>
<dbReference type="CDD" id="cd22396">
    <property type="entry name" value="KH-I_FUBP_rpt1"/>
    <property type="match status" value="1"/>
</dbReference>
<feature type="region of interest" description="Disordered" evidence="5">
    <location>
        <begin position="164"/>
        <end position="183"/>
    </location>
</feature>
<evidence type="ECO:0000256" key="5">
    <source>
        <dbReference type="SAM" id="MobiDB-lite"/>
    </source>
</evidence>
<evidence type="ECO:0000259" key="6">
    <source>
        <dbReference type="SMART" id="SM00322"/>
    </source>
</evidence>
<dbReference type="SUPFAM" id="SSF54791">
    <property type="entry name" value="Eukaryotic type KH-domain (KH-domain type I)"/>
    <property type="match status" value="3"/>
</dbReference>
<sequence>MVDALTTTVRNICILILYYWKFVSLTVSSSNSALVIMQNNPTAFQDAVARAREIAQKLSASAPNSNSLKRPNSDDDVANKRPAFASSNPALDASTPVLRAQLIAQQINSQLGVKASSDSTPLSNQLTYQEDYKIPDKFVGLVIGKGGEQIVRLQQESGCKVQISQTRPDPAPGGPNPPDRLANLSGTREAIERAKRIMDEIITKGRMADGGSGNVNPYSMGGANSKTLDVMLPSAKCGLVIGKGGETIKRLSEEFNVKMYVVQETTDIDGIEHKPLRIMGDPDRVERAKQYVLESLLKTGGIPNSGNRSGGNQSGSSSFNEYGSRSGGAPMTGPCNEATYHVPYEKAGIIIGKGGENIKEINRKSGAFVELDKSHVPQTGNVSERVFKLRGTPDQIVKAQQLMYEKVANSAGGSGDMLTPILFQQQFNLPLVGSNPVDGWNGSSDPYGNGANNNDPYSQWSNAFGQWPQMNAYDQSSSTNSGDSSSTNNSSAMAGMDPAWIAYYQQMSYYNMMQSGMTGTTSSGTSTSTTTTKATDSTAGTSDTSSTAAAVNPTTGQADYSQQWVEYYRAMGQHEYADEIAKQMKQSSSTTTNSFSTTPATDTTQASAMMMGSGPSSWAAYAQQWANAAMSNSTNDFTKQQKSTPPLFTWRSSFKVFLYNHSHFCSDEKRTIGGKNA</sequence>
<keyword evidence="4" id="KW-0694">RNA-binding</keyword>
<dbReference type="GO" id="GO:0005634">
    <property type="term" value="C:nucleus"/>
    <property type="evidence" value="ECO:0007669"/>
    <property type="project" value="UniProtKB-SubCell"/>
</dbReference>
<feature type="compositionally biased region" description="Polar residues" evidence="5">
    <location>
        <begin position="58"/>
        <end position="70"/>
    </location>
</feature>
<dbReference type="OrthoDB" id="5204190at2759"/>
<dbReference type="SMART" id="SM00322">
    <property type="entry name" value="KH"/>
    <property type="match status" value="3"/>
</dbReference>
<evidence type="ECO:0000256" key="1">
    <source>
        <dbReference type="ARBA" id="ARBA00004123"/>
    </source>
</evidence>
<accession>A0A814B3E8</accession>
<dbReference type="AlphaFoldDB" id="A0A814B3E8"/>
<dbReference type="InterPro" id="IPR036612">
    <property type="entry name" value="KH_dom_type_1_sf"/>
</dbReference>
<dbReference type="InterPro" id="IPR004088">
    <property type="entry name" value="KH_dom_type_1"/>
</dbReference>
<evidence type="ECO:0000313" key="8">
    <source>
        <dbReference type="Proteomes" id="UP000663852"/>
    </source>
</evidence>
<feature type="region of interest" description="Disordered" evidence="5">
    <location>
        <begin position="440"/>
        <end position="491"/>
    </location>
</feature>
<keyword evidence="3" id="KW-0539">Nucleus</keyword>
<dbReference type="PROSITE" id="PS50084">
    <property type="entry name" value="KH_TYPE_1"/>
    <property type="match status" value="3"/>
</dbReference>
<comment type="caution">
    <text evidence="7">The sequence shown here is derived from an EMBL/GenBank/DDBJ whole genome shotgun (WGS) entry which is preliminary data.</text>
</comment>
<organism evidence="7 8">
    <name type="scientific">Adineta ricciae</name>
    <name type="common">Rotifer</name>
    <dbReference type="NCBI Taxonomy" id="249248"/>
    <lineage>
        <taxon>Eukaryota</taxon>
        <taxon>Metazoa</taxon>
        <taxon>Spiralia</taxon>
        <taxon>Gnathifera</taxon>
        <taxon>Rotifera</taxon>
        <taxon>Eurotatoria</taxon>
        <taxon>Bdelloidea</taxon>
        <taxon>Adinetida</taxon>
        <taxon>Adinetidae</taxon>
        <taxon>Adineta</taxon>
    </lineage>
</organism>
<dbReference type="InterPro" id="IPR004087">
    <property type="entry name" value="KH_dom"/>
</dbReference>
<feature type="region of interest" description="Disordered" evidence="5">
    <location>
        <begin position="302"/>
        <end position="330"/>
    </location>
</feature>
<feature type="domain" description="K Homology" evidence="6">
    <location>
        <begin position="126"/>
        <end position="203"/>
    </location>
</feature>
<proteinExistence type="predicted"/>
<dbReference type="PANTHER" id="PTHR10288">
    <property type="entry name" value="KH DOMAIN CONTAINING RNA BINDING PROTEIN"/>
    <property type="match status" value="1"/>
</dbReference>
<evidence type="ECO:0000256" key="4">
    <source>
        <dbReference type="PROSITE-ProRule" id="PRU00117"/>
    </source>
</evidence>
<gene>
    <name evidence="7" type="ORF">EDS130_LOCUS10790</name>
</gene>
<feature type="domain" description="K Homology" evidence="6">
    <location>
        <begin position="224"/>
        <end position="297"/>
    </location>
</feature>
<comment type="subcellular location">
    <subcellularLocation>
        <location evidence="1">Nucleus</location>
    </subcellularLocation>
</comment>
<dbReference type="GO" id="GO:0003723">
    <property type="term" value="F:RNA binding"/>
    <property type="evidence" value="ECO:0007669"/>
    <property type="project" value="UniProtKB-UniRule"/>
</dbReference>
<dbReference type="Gene3D" id="3.30.1370.10">
    <property type="entry name" value="K Homology domain, type 1"/>
    <property type="match status" value="3"/>
</dbReference>